<dbReference type="PROSITE" id="PS51782">
    <property type="entry name" value="LYSM"/>
    <property type="match status" value="2"/>
</dbReference>
<dbReference type="SUPFAM" id="SSF54106">
    <property type="entry name" value="LysM domain"/>
    <property type="match status" value="2"/>
</dbReference>
<feature type="domain" description="LysM" evidence="2">
    <location>
        <begin position="119"/>
        <end position="166"/>
    </location>
</feature>
<dbReference type="SUPFAM" id="SSF53822">
    <property type="entry name" value="Periplasmic binding protein-like I"/>
    <property type="match status" value="1"/>
</dbReference>
<dbReference type="SMART" id="SM00257">
    <property type="entry name" value="LysM"/>
    <property type="match status" value="3"/>
</dbReference>
<dbReference type="Gene3D" id="3.10.350.10">
    <property type="entry name" value="LysM domain"/>
    <property type="match status" value="2"/>
</dbReference>
<feature type="region of interest" description="Disordered" evidence="1">
    <location>
        <begin position="71"/>
        <end position="107"/>
    </location>
</feature>
<protein>
    <submittedName>
        <fullName evidence="3">Amino acid/amide ABC transporter substrate-binding protein (HAAT family)</fullName>
    </submittedName>
</protein>
<dbReference type="AlphaFoldDB" id="A0A3E0HIB1"/>
<accession>A0A3E0HIB1</accession>
<dbReference type="Pfam" id="PF01476">
    <property type="entry name" value="LysM"/>
    <property type="match status" value="3"/>
</dbReference>
<dbReference type="InterPro" id="IPR036779">
    <property type="entry name" value="LysM_dom_sf"/>
</dbReference>
<reference evidence="3 4" key="1">
    <citation type="submission" date="2018-08" db="EMBL/GenBank/DDBJ databases">
        <title>Genomic Encyclopedia of Type Strains, Phase IV (KMG-IV): sequencing the most valuable type-strain genomes for metagenomic binning, comparative biology and taxonomic classification.</title>
        <authorList>
            <person name="Goeker M."/>
        </authorList>
    </citation>
    <scope>NUCLEOTIDE SEQUENCE [LARGE SCALE GENOMIC DNA]</scope>
    <source>
        <strain evidence="3 4">DSM 18841</strain>
    </source>
</reference>
<organism evidence="3 4">
    <name type="scientific">Tenacibaculum gallaicum</name>
    <dbReference type="NCBI Taxonomy" id="561505"/>
    <lineage>
        <taxon>Bacteria</taxon>
        <taxon>Pseudomonadati</taxon>
        <taxon>Bacteroidota</taxon>
        <taxon>Flavobacteriia</taxon>
        <taxon>Flavobacteriales</taxon>
        <taxon>Flavobacteriaceae</taxon>
        <taxon>Tenacibaculum</taxon>
    </lineage>
</organism>
<dbReference type="OrthoDB" id="2149800at2"/>
<dbReference type="PROSITE" id="PS51257">
    <property type="entry name" value="PROKAR_LIPOPROTEIN"/>
    <property type="match status" value="1"/>
</dbReference>
<name>A0A3E0HIB1_9FLAO</name>
<evidence type="ECO:0000313" key="4">
    <source>
        <dbReference type="Proteomes" id="UP000256884"/>
    </source>
</evidence>
<dbReference type="PANTHER" id="PTHR33734:SF22">
    <property type="entry name" value="MEMBRANE-BOUND LYTIC MUREIN TRANSGLYCOSYLASE D"/>
    <property type="match status" value="1"/>
</dbReference>
<dbReference type="InterPro" id="IPR018392">
    <property type="entry name" value="LysM"/>
</dbReference>
<sequence>MKKLQFLLLVCILTFAVSCGQQKRYVSYKTQEGETMRDIADRLDMKTKDLLRLNPDVGRRPDANTVIVIPNPKIKKGTSSSTTSSEEEVNTTDTNNNEETTPETKEDGTVFQQTIVEYETHEVQKGETVYRITKQYDITKEDLIKFNPEYTNIQSNNLSIGQVLKVKAIEKTVTINKDEVLEKFLTHTVKSKETMYSLTRFYNVTKEDLLRLNPEYPDLADNKLSIGQLLKIKPIEEVSKKENYTFYKDSIEVDTSINLAILLPFKANEYSSKSSKDIFEGNQLANMVTDFYMGAEMAIDSIKKQGVLVNVNIFDTGNRGKNIATILKDKKLENTDVIIGPFYSDKAEVVARDVNAPVVFPHYSSKQSKFTSSKLVKTSPEKENYAGYLASYLKDSYKDQEIFIVSDEEKDTNAKVSKIISELKKHDSINTIHVLKPEKGYIKRARFTSKMSSKRHNWVIITSDDNVVVADALNSMIGIPDEVKVQVFTLEKGPAYDKIDNNKLASVNFTYVSNTYTDEEAIDTKAFNNKYLQKNNTIPSDYAIKGFDITYDVLMRLASGDKLTDTFKKGVSLRVENKFDYHKKTFGSSGNQGLFIVKYNGDLSLSRLR</sequence>
<comment type="caution">
    <text evidence="3">The sequence shown here is derived from an EMBL/GenBank/DDBJ whole genome shotgun (WGS) entry which is preliminary data.</text>
</comment>
<gene>
    <name evidence="3" type="ORF">C7448_10935</name>
</gene>
<dbReference type="CDD" id="cd00118">
    <property type="entry name" value="LysM"/>
    <property type="match status" value="3"/>
</dbReference>
<dbReference type="Proteomes" id="UP000256884">
    <property type="component" value="Unassembled WGS sequence"/>
</dbReference>
<dbReference type="InterPro" id="IPR028082">
    <property type="entry name" value="Peripla_BP_I"/>
</dbReference>
<dbReference type="GO" id="GO:0008932">
    <property type="term" value="F:lytic endotransglycosylase activity"/>
    <property type="evidence" value="ECO:0007669"/>
    <property type="project" value="TreeGrafter"/>
</dbReference>
<dbReference type="EMBL" id="QUNS01000009">
    <property type="protein sequence ID" value="REH45785.1"/>
    <property type="molecule type" value="Genomic_DNA"/>
</dbReference>
<feature type="domain" description="LysM" evidence="2">
    <location>
        <begin position="185"/>
        <end position="232"/>
    </location>
</feature>
<evidence type="ECO:0000259" key="2">
    <source>
        <dbReference type="PROSITE" id="PS51782"/>
    </source>
</evidence>
<proteinExistence type="predicted"/>
<dbReference type="PANTHER" id="PTHR33734">
    <property type="entry name" value="LYSM DOMAIN-CONTAINING GPI-ANCHORED PROTEIN 2"/>
    <property type="match status" value="1"/>
</dbReference>
<keyword evidence="4" id="KW-1185">Reference proteome</keyword>
<dbReference type="Gene3D" id="3.40.50.2300">
    <property type="match status" value="2"/>
</dbReference>
<dbReference type="RefSeq" id="WP_115901976.1">
    <property type="nucleotide sequence ID" value="NZ_QUNS01000009.1"/>
</dbReference>
<evidence type="ECO:0000256" key="1">
    <source>
        <dbReference type="SAM" id="MobiDB-lite"/>
    </source>
</evidence>
<evidence type="ECO:0000313" key="3">
    <source>
        <dbReference type="EMBL" id="REH45785.1"/>
    </source>
</evidence>